<keyword evidence="3" id="KW-1185">Reference proteome</keyword>
<evidence type="ECO:0000256" key="1">
    <source>
        <dbReference type="SAM" id="Coils"/>
    </source>
</evidence>
<name>A0ABY3F7A8_9GAMM</name>
<evidence type="ECO:0000313" key="2">
    <source>
        <dbReference type="EMBL" id="TVU79855.1"/>
    </source>
</evidence>
<evidence type="ECO:0000313" key="3">
    <source>
        <dbReference type="Proteomes" id="UP000317938"/>
    </source>
</evidence>
<gene>
    <name evidence="2" type="ORF">FQP85_21925</name>
</gene>
<protein>
    <submittedName>
        <fullName evidence="2">Uncharacterized protein</fullName>
    </submittedName>
</protein>
<sequence length="149" mass="16592">MADKVSIVYIGNKPKKKDTVCCTRLVFTRNVPIPVDADLAARFLDYPKVWVAESELKGVLEAQEKAAKEEEKARLAREEAEKQAELDANLVVIVDGEEVDLGKYNTNQLTTFAEAHDLVIEGSKKPLPEYKLKIRDAFRALSGDGEGEE</sequence>
<feature type="coiled-coil region" evidence="1">
    <location>
        <begin position="59"/>
        <end position="88"/>
    </location>
</feature>
<comment type="caution">
    <text evidence="2">The sequence shown here is derived from an EMBL/GenBank/DDBJ whole genome shotgun (WGS) entry which is preliminary data.</text>
</comment>
<dbReference type="EMBL" id="VNFF01000034">
    <property type="protein sequence ID" value="TVU79855.1"/>
    <property type="molecule type" value="Genomic_DNA"/>
</dbReference>
<accession>A0ABY3F7A8</accession>
<dbReference type="Proteomes" id="UP000317938">
    <property type="component" value="Unassembled WGS sequence"/>
</dbReference>
<dbReference type="RefSeq" id="WP_145242589.1">
    <property type="nucleotide sequence ID" value="NZ_VNFF01000034.1"/>
</dbReference>
<keyword evidence="1" id="KW-0175">Coiled coil</keyword>
<organism evidence="2 3">
    <name type="scientific">Pseudoalteromonas neustonica</name>
    <dbReference type="NCBI Taxonomy" id="1840331"/>
    <lineage>
        <taxon>Bacteria</taxon>
        <taxon>Pseudomonadati</taxon>
        <taxon>Pseudomonadota</taxon>
        <taxon>Gammaproteobacteria</taxon>
        <taxon>Alteromonadales</taxon>
        <taxon>Pseudoalteromonadaceae</taxon>
        <taxon>Pseudoalteromonas</taxon>
    </lineage>
</organism>
<reference evidence="2 3" key="1">
    <citation type="submission" date="2019-07" db="EMBL/GenBank/DDBJ databases">
        <title>Diversity of Bacteria from Kongsfjorden, Arctic.</title>
        <authorList>
            <person name="Yu Y."/>
        </authorList>
    </citation>
    <scope>NUCLEOTIDE SEQUENCE [LARGE SCALE GENOMIC DNA]</scope>
    <source>
        <strain evidence="2 3">SM1927</strain>
    </source>
</reference>
<proteinExistence type="predicted"/>